<dbReference type="Proteomes" id="UP000004931">
    <property type="component" value="Unassembled WGS sequence"/>
</dbReference>
<evidence type="ECO:0000313" key="2">
    <source>
        <dbReference type="EMBL" id="EAW30513.1"/>
    </source>
</evidence>
<dbReference type="OrthoDB" id="9797358at2"/>
<feature type="region of interest" description="Disordered" evidence="1">
    <location>
        <begin position="100"/>
        <end position="141"/>
    </location>
</feature>
<dbReference type="InterPro" id="IPR036760">
    <property type="entry name" value="SspB-like_sf"/>
</dbReference>
<dbReference type="NCBIfam" id="NF008769">
    <property type="entry name" value="PRK11798.2-5"/>
    <property type="match status" value="1"/>
</dbReference>
<organism evidence="2 3">
    <name type="scientific">marine gamma proteobacterium HTCC2143</name>
    <dbReference type="NCBI Taxonomy" id="247633"/>
    <lineage>
        <taxon>Bacteria</taxon>
        <taxon>Pseudomonadati</taxon>
        <taxon>Pseudomonadota</taxon>
        <taxon>Gammaproteobacteria</taxon>
        <taxon>Cellvibrionales</taxon>
        <taxon>Spongiibacteraceae</taxon>
        <taxon>BD1-7 clade</taxon>
    </lineage>
</organism>
<dbReference type="STRING" id="247633.GP2143_00202"/>
<keyword evidence="3" id="KW-1185">Reference proteome</keyword>
<dbReference type="PANTHER" id="PTHR37486:SF1">
    <property type="entry name" value="STRINGENT STARVATION PROTEIN B"/>
    <property type="match status" value="1"/>
</dbReference>
<dbReference type="InterPro" id="IPR007481">
    <property type="entry name" value="SspB"/>
</dbReference>
<dbReference type="GO" id="GO:0045732">
    <property type="term" value="P:positive regulation of protein catabolic process"/>
    <property type="evidence" value="ECO:0007669"/>
    <property type="project" value="TreeGrafter"/>
</dbReference>
<sequence>MTSSRPYIVRGLYEWILENSCTPYLLVNAMADRVEVPRQFVKDGQIVLNISPVAVMDLLVADEDVQFNGRFGGVPMDIYVPMSAVMGIYARENGQGMIFDLDEGDVKPPTPEGSDPTTNGPKLVKKSPQTKTKSPGLRIVK</sequence>
<name>A0YER8_9GAMM</name>
<dbReference type="PIRSF" id="PIRSF005276">
    <property type="entry name" value="SspB"/>
    <property type="match status" value="1"/>
</dbReference>
<dbReference type="GO" id="GO:0005829">
    <property type="term" value="C:cytosol"/>
    <property type="evidence" value="ECO:0007669"/>
    <property type="project" value="TreeGrafter"/>
</dbReference>
<reference evidence="2 3" key="1">
    <citation type="journal article" date="2010" name="J. Bacteriol.">
        <title>Genome sequence of the oligotrophic marine Gammaproteobacterium HTCC2143, isolated from the Oregon Coast.</title>
        <authorList>
            <person name="Oh H.M."/>
            <person name="Kang I."/>
            <person name="Ferriera S."/>
            <person name="Giovannoni S.J."/>
            <person name="Cho J.C."/>
        </authorList>
    </citation>
    <scope>NUCLEOTIDE SEQUENCE [LARGE SCALE GENOMIC DNA]</scope>
    <source>
        <strain evidence="2 3">HTCC2143</strain>
    </source>
</reference>
<evidence type="ECO:0000256" key="1">
    <source>
        <dbReference type="SAM" id="MobiDB-lite"/>
    </source>
</evidence>
<dbReference type="EMBL" id="AAVT01000007">
    <property type="protein sequence ID" value="EAW30513.1"/>
    <property type="molecule type" value="Genomic_DNA"/>
</dbReference>
<comment type="caution">
    <text evidence="2">The sequence shown here is derived from an EMBL/GenBank/DDBJ whole genome shotgun (WGS) entry which is preliminary data.</text>
</comment>
<dbReference type="GO" id="GO:0005840">
    <property type="term" value="C:ribosome"/>
    <property type="evidence" value="ECO:0007669"/>
    <property type="project" value="TreeGrafter"/>
</dbReference>
<protein>
    <submittedName>
        <fullName evidence="2">Stringent starvation protein B</fullName>
    </submittedName>
</protein>
<dbReference type="Pfam" id="PF04386">
    <property type="entry name" value="SspB"/>
    <property type="match status" value="1"/>
</dbReference>
<dbReference type="Gene3D" id="2.30.30.220">
    <property type="entry name" value="SspB-like"/>
    <property type="match status" value="1"/>
</dbReference>
<dbReference type="eggNOG" id="COG2969">
    <property type="taxonomic scope" value="Bacteria"/>
</dbReference>
<dbReference type="PANTHER" id="PTHR37486">
    <property type="entry name" value="STRINGENT STARVATION PROTEIN B"/>
    <property type="match status" value="1"/>
</dbReference>
<evidence type="ECO:0000313" key="3">
    <source>
        <dbReference type="Proteomes" id="UP000004931"/>
    </source>
</evidence>
<gene>
    <name evidence="2" type="ORF">GP2143_00202</name>
</gene>
<dbReference type="SUPFAM" id="SSF101738">
    <property type="entry name" value="SspB-like"/>
    <property type="match status" value="1"/>
</dbReference>
<proteinExistence type="predicted"/>
<dbReference type="AlphaFoldDB" id="A0YER8"/>
<accession>A0YER8</accession>